<dbReference type="PANTHER" id="PTHR20861:SF1">
    <property type="entry name" value="HOMOSERINE KINASE"/>
    <property type="match status" value="1"/>
</dbReference>
<evidence type="ECO:0000256" key="3">
    <source>
        <dbReference type="ARBA" id="ARBA00012078"/>
    </source>
</evidence>
<dbReference type="Pfam" id="PF08544">
    <property type="entry name" value="GHMP_kinases_C"/>
    <property type="match status" value="1"/>
</dbReference>
<evidence type="ECO:0000256" key="1">
    <source>
        <dbReference type="ARBA" id="ARBA00005015"/>
    </source>
</evidence>
<evidence type="ECO:0000256" key="11">
    <source>
        <dbReference type="ARBA" id="ARBA00049375"/>
    </source>
</evidence>
<accession>A0A5R9GK07</accession>
<evidence type="ECO:0000256" key="12">
    <source>
        <dbReference type="ARBA" id="ARBA00049954"/>
    </source>
</evidence>
<evidence type="ECO:0000256" key="5">
    <source>
        <dbReference type="ARBA" id="ARBA00022605"/>
    </source>
</evidence>
<sequence length="326" mass="33819">MPGGRERVRAKVPATSANLGPGFDALGIALSLYAWIEMAPADETSIALLGNGTEGLPSDKSNLLYGIAQRVFDEAGVRVPELEIAFAGDIPLARGLGSSAAAIVGALGAANALIGEPLPRDELFRIATEIEGHPDNVGPAIYGGIVTAIWDGERASHIRLDVPAGLATLVAIPTYELLTSKARAALPETYSRADAVFNLSRAALLTAAFATGKLDVVRHAMQDRLHQPYRAPLVPGLSRVLSEASARGALGAALSGAGPTAIAFVDEASANGRKSELETFLREAMSVSGDGRDVELRWLAPSAEGLVVEAASDRLQDALSEGGLAR</sequence>
<dbReference type="Gene3D" id="3.30.70.890">
    <property type="entry name" value="GHMP kinase, C-terminal domain"/>
    <property type="match status" value="1"/>
</dbReference>
<dbReference type="PRINTS" id="PR00958">
    <property type="entry name" value="HOMSERKINASE"/>
</dbReference>
<evidence type="ECO:0000256" key="8">
    <source>
        <dbReference type="ARBA" id="ARBA00022741"/>
    </source>
</evidence>
<dbReference type="UniPathway" id="UPA00050">
    <property type="reaction ID" value="UER00064"/>
</dbReference>
<keyword evidence="8 13" id="KW-0547">Nucleotide-binding</keyword>
<keyword evidence="17" id="KW-1185">Reference proteome</keyword>
<comment type="similarity">
    <text evidence="2 13">Belongs to the GHMP kinase family. Homoserine kinase subfamily.</text>
</comment>
<comment type="function">
    <text evidence="12 13">Catalyzes the ATP-dependent phosphorylation of L-homoserine to L-homoserine phosphate.</text>
</comment>
<dbReference type="GO" id="GO:0005737">
    <property type="term" value="C:cytoplasm"/>
    <property type="evidence" value="ECO:0007669"/>
    <property type="project" value="UniProtKB-SubCell"/>
</dbReference>
<evidence type="ECO:0000256" key="9">
    <source>
        <dbReference type="ARBA" id="ARBA00022777"/>
    </source>
</evidence>
<keyword evidence="7 13" id="KW-0791">Threonine biosynthesis</keyword>
<dbReference type="Proteomes" id="UP000309676">
    <property type="component" value="Unassembled WGS sequence"/>
</dbReference>
<dbReference type="EMBL" id="VCIW01000002">
    <property type="protein sequence ID" value="TLS53768.1"/>
    <property type="molecule type" value="Genomic_DNA"/>
</dbReference>
<keyword evidence="5 13" id="KW-0028">Amino-acid biosynthesis</keyword>
<dbReference type="InterPro" id="IPR000870">
    <property type="entry name" value="Homoserine_kinase"/>
</dbReference>
<evidence type="ECO:0000256" key="4">
    <source>
        <dbReference type="ARBA" id="ARBA00017858"/>
    </source>
</evidence>
<evidence type="ECO:0000313" key="16">
    <source>
        <dbReference type="EMBL" id="TLS53768.1"/>
    </source>
</evidence>
<dbReference type="GO" id="GO:0009088">
    <property type="term" value="P:threonine biosynthetic process"/>
    <property type="evidence" value="ECO:0007669"/>
    <property type="project" value="UniProtKB-UniRule"/>
</dbReference>
<dbReference type="PROSITE" id="PS00627">
    <property type="entry name" value="GHMP_KINASES_ATP"/>
    <property type="match status" value="1"/>
</dbReference>
<dbReference type="HAMAP" id="MF_00384">
    <property type="entry name" value="Homoser_kinase"/>
    <property type="match status" value="1"/>
</dbReference>
<dbReference type="InterPro" id="IPR006203">
    <property type="entry name" value="GHMP_knse_ATP-bd_CS"/>
</dbReference>
<dbReference type="EC" id="2.7.1.39" evidence="3 13"/>
<evidence type="ECO:0000313" key="17">
    <source>
        <dbReference type="Proteomes" id="UP000309676"/>
    </source>
</evidence>
<keyword evidence="13" id="KW-0963">Cytoplasm</keyword>
<dbReference type="Pfam" id="PF00288">
    <property type="entry name" value="GHMP_kinases_N"/>
    <property type="match status" value="1"/>
</dbReference>
<evidence type="ECO:0000256" key="2">
    <source>
        <dbReference type="ARBA" id="ARBA00007370"/>
    </source>
</evidence>
<dbReference type="InterPro" id="IPR006204">
    <property type="entry name" value="GHMP_kinase_N_dom"/>
</dbReference>
<evidence type="ECO:0000259" key="14">
    <source>
        <dbReference type="Pfam" id="PF00288"/>
    </source>
</evidence>
<evidence type="ECO:0000256" key="7">
    <source>
        <dbReference type="ARBA" id="ARBA00022697"/>
    </source>
</evidence>
<dbReference type="OrthoDB" id="9769912at2"/>
<reference evidence="16 17" key="1">
    <citation type="submission" date="2019-05" db="EMBL/GenBank/DDBJ databases">
        <authorList>
            <person name="Narsing Rao M.P."/>
            <person name="Li W.J."/>
        </authorList>
    </citation>
    <scope>NUCLEOTIDE SEQUENCE [LARGE SCALE GENOMIC DNA]</scope>
    <source>
        <strain evidence="16 17">SYSU_K30003</strain>
    </source>
</reference>
<dbReference type="InterPro" id="IPR036554">
    <property type="entry name" value="GHMP_kinase_C_sf"/>
</dbReference>
<gene>
    <name evidence="13" type="primary">thrB</name>
    <name evidence="16" type="ORF">FE782_04540</name>
</gene>
<dbReference type="SUPFAM" id="SSF54211">
    <property type="entry name" value="Ribosomal protein S5 domain 2-like"/>
    <property type="match status" value="1"/>
</dbReference>
<dbReference type="PANTHER" id="PTHR20861">
    <property type="entry name" value="HOMOSERINE/4-DIPHOSPHOCYTIDYL-2-C-METHYL-D-ERYTHRITOL KINASE"/>
    <property type="match status" value="1"/>
</dbReference>
<feature type="binding site" evidence="13">
    <location>
        <begin position="91"/>
        <end position="101"/>
    </location>
    <ligand>
        <name>ATP</name>
        <dbReference type="ChEBI" id="CHEBI:30616"/>
    </ligand>
</feature>
<dbReference type="GO" id="GO:0004413">
    <property type="term" value="F:homoserine kinase activity"/>
    <property type="evidence" value="ECO:0007669"/>
    <property type="project" value="UniProtKB-UniRule"/>
</dbReference>
<organism evidence="16 17">
    <name type="scientific">Paenibacillus antri</name>
    <dbReference type="NCBI Taxonomy" id="2582848"/>
    <lineage>
        <taxon>Bacteria</taxon>
        <taxon>Bacillati</taxon>
        <taxon>Bacillota</taxon>
        <taxon>Bacilli</taxon>
        <taxon>Bacillales</taxon>
        <taxon>Paenibacillaceae</taxon>
        <taxon>Paenibacillus</taxon>
    </lineage>
</organism>
<keyword evidence="9 13" id="KW-0418">Kinase</keyword>
<comment type="pathway">
    <text evidence="1 13">Amino-acid biosynthesis; L-threonine biosynthesis; L-threonine from L-aspartate: step 4/5.</text>
</comment>
<dbReference type="InterPro" id="IPR013750">
    <property type="entry name" value="GHMP_kinase_C_dom"/>
</dbReference>
<proteinExistence type="inferred from homology"/>
<feature type="domain" description="GHMP kinase N-terminal" evidence="14">
    <location>
        <begin position="62"/>
        <end position="144"/>
    </location>
</feature>
<keyword evidence="6 13" id="KW-0808">Transferase</keyword>
<dbReference type="PIRSF" id="PIRSF000676">
    <property type="entry name" value="Homoser_kin"/>
    <property type="match status" value="1"/>
</dbReference>
<dbReference type="InterPro" id="IPR014721">
    <property type="entry name" value="Ribsml_uS5_D2-typ_fold_subgr"/>
</dbReference>
<dbReference type="AlphaFoldDB" id="A0A5R9GK07"/>
<comment type="subcellular location">
    <subcellularLocation>
        <location evidence="13">Cytoplasm</location>
    </subcellularLocation>
</comment>
<dbReference type="SUPFAM" id="SSF55060">
    <property type="entry name" value="GHMP Kinase, C-terminal domain"/>
    <property type="match status" value="1"/>
</dbReference>
<dbReference type="Gene3D" id="3.30.230.10">
    <property type="match status" value="1"/>
</dbReference>
<evidence type="ECO:0000256" key="6">
    <source>
        <dbReference type="ARBA" id="ARBA00022679"/>
    </source>
</evidence>
<dbReference type="GO" id="GO:0005524">
    <property type="term" value="F:ATP binding"/>
    <property type="evidence" value="ECO:0007669"/>
    <property type="project" value="UniProtKB-UniRule"/>
</dbReference>
<evidence type="ECO:0000256" key="10">
    <source>
        <dbReference type="ARBA" id="ARBA00022840"/>
    </source>
</evidence>
<comment type="caution">
    <text evidence="16">The sequence shown here is derived from an EMBL/GenBank/DDBJ whole genome shotgun (WGS) entry which is preliminary data.</text>
</comment>
<protein>
    <recommendedName>
        <fullName evidence="4 13">Homoserine kinase</fullName>
        <shortName evidence="13">HK</shortName>
        <shortName evidence="13">HSK</shortName>
        <ecNumber evidence="3 13">2.7.1.39</ecNumber>
    </recommendedName>
</protein>
<dbReference type="NCBIfam" id="TIGR00191">
    <property type="entry name" value="thrB"/>
    <property type="match status" value="1"/>
</dbReference>
<feature type="domain" description="GHMP kinase C-terminal" evidence="15">
    <location>
        <begin position="208"/>
        <end position="277"/>
    </location>
</feature>
<evidence type="ECO:0000259" key="15">
    <source>
        <dbReference type="Pfam" id="PF08544"/>
    </source>
</evidence>
<dbReference type="InterPro" id="IPR020568">
    <property type="entry name" value="Ribosomal_Su5_D2-typ_SF"/>
</dbReference>
<comment type="catalytic activity">
    <reaction evidence="11 13">
        <text>L-homoserine + ATP = O-phospho-L-homoserine + ADP + H(+)</text>
        <dbReference type="Rhea" id="RHEA:13985"/>
        <dbReference type="ChEBI" id="CHEBI:15378"/>
        <dbReference type="ChEBI" id="CHEBI:30616"/>
        <dbReference type="ChEBI" id="CHEBI:57476"/>
        <dbReference type="ChEBI" id="CHEBI:57590"/>
        <dbReference type="ChEBI" id="CHEBI:456216"/>
        <dbReference type="EC" id="2.7.1.39"/>
    </reaction>
</comment>
<name>A0A5R9GK07_9BACL</name>
<evidence type="ECO:0000256" key="13">
    <source>
        <dbReference type="HAMAP-Rule" id="MF_00384"/>
    </source>
</evidence>
<keyword evidence="10 13" id="KW-0067">ATP-binding</keyword>